<dbReference type="AlphaFoldDB" id="A0A370KIA8"/>
<dbReference type="OrthoDB" id="8400725at2"/>
<reference evidence="1 2" key="1">
    <citation type="submission" date="2017-03" db="EMBL/GenBank/DDBJ databases">
        <title>Genome analysis of Rhizobial strains effectives or ineffectives for nitrogen fixation isolated from bean seeds.</title>
        <authorList>
            <person name="Peralta H."/>
            <person name="Aguilar-Vera A."/>
            <person name="Mora Y."/>
            <person name="Vargas-Lagunas C."/>
            <person name="Girard L."/>
            <person name="Mora J."/>
        </authorList>
    </citation>
    <scope>NUCLEOTIDE SEQUENCE [LARGE SCALE GENOMIC DNA]</scope>
    <source>
        <strain evidence="1 2">CCGM3</strain>
    </source>
</reference>
<dbReference type="EMBL" id="NAAC01000031">
    <property type="protein sequence ID" value="RDJ05630.1"/>
    <property type="molecule type" value="Genomic_DNA"/>
</dbReference>
<evidence type="ECO:0000313" key="2">
    <source>
        <dbReference type="Proteomes" id="UP000254939"/>
    </source>
</evidence>
<proteinExistence type="predicted"/>
<dbReference type="RefSeq" id="WP_016557937.1">
    <property type="nucleotide sequence ID" value="NZ_KZ857266.1"/>
</dbReference>
<sequence length="305" mass="33486">MGSEAFENLVASQLHISPDGSVFAGEMADDTQAAFANVPEKARGLVEQTIRDGKGWAAFGTKTNAENRLEVQVLYLLEDGDTCVTIQDNPERISPIYLPEAVSRSLLLFFRLSTDGDEVELRSRLQAFLTKTNENRSTSTAPRVVKGGKPRKIDSREYVRKWEGLFPAQMLESIARLQDACNSRNNGSEIDLSDKFVTGADLDGDRYEDWVANGYGVFCRGPDGGRRQFASDEHGATVWVMLSSNGKLGSVAEFRLAPGDTIRRYDGYVIIDSKLGIYSLKAGSTVNALKSIPEGGRIVFTLART</sequence>
<organism evidence="1 2">
    <name type="scientific">Rhizobium grahamii</name>
    <dbReference type="NCBI Taxonomy" id="1120045"/>
    <lineage>
        <taxon>Bacteria</taxon>
        <taxon>Pseudomonadati</taxon>
        <taxon>Pseudomonadota</taxon>
        <taxon>Alphaproteobacteria</taxon>
        <taxon>Hyphomicrobiales</taxon>
        <taxon>Rhizobiaceae</taxon>
        <taxon>Rhizobium/Agrobacterium group</taxon>
        <taxon>Rhizobium</taxon>
    </lineage>
</organism>
<comment type="caution">
    <text evidence="1">The sequence shown here is derived from an EMBL/GenBank/DDBJ whole genome shotgun (WGS) entry which is preliminary data.</text>
</comment>
<gene>
    <name evidence="1" type="ORF">B5K06_24550</name>
</gene>
<dbReference type="Proteomes" id="UP000254939">
    <property type="component" value="Unassembled WGS sequence"/>
</dbReference>
<name>A0A370KIA8_9HYPH</name>
<evidence type="ECO:0000313" key="1">
    <source>
        <dbReference type="EMBL" id="RDJ05630.1"/>
    </source>
</evidence>
<protein>
    <submittedName>
        <fullName evidence="1">Uncharacterized protein</fullName>
    </submittedName>
</protein>
<accession>A0A370KIA8</accession>